<comment type="caution">
    <text evidence="6">The sequence shown here is derived from an EMBL/GenBank/DDBJ whole genome shotgun (WGS) entry which is preliminary data.</text>
</comment>
<dbReference type="PANTHER" id="PTHR48050:SF13">
    <property type="entry name" value="STEROL 3-BETA-GLUCOSYLTRANSFERASE UGT80A2"/>
    <property type="match status" value="1"/>
</dbReference>
<sequence>MKILFITTGSQATFYAAAPLATAARNAGHQVMLAAHEPWVDTAEAIGIPTFCYTVDPIRHFMRITNPGKGLRFPRELGDEEMFGQGRGFARMGLAGVESLLELSKDWTPDVIVGSSQSYAAMLLAAHLKVPYVRQVEYLGIPLTGIDPGAEEELRPELERLGVDGLLKPDLLLDSTPPSLRPSYDPTAQPIRWIPSNPQRRLERWMYTKPEGRRRVLVTSGFRSLMFRDPGWSMPLLVSELNKLGAEVLIAASPGAAERFGGQLGDARVGWIPMDVAAATCDLAVHHGGATTATTLMANGVPQLIIPENPPEFPPNYHRESIAKAITGFGAGKTLWPVQEQPDQAPGATIAAACKELLENPSYTERTQFLAKEISTLPTPAEIVPKLEALVSR</sequence>
<protein>
    <submittedName>
        <fullName evidence="6">Uncharacterized protein</fullName>
    </submittedName>
</protein>
<comment type="similarity">
    <text evidence="1">Belongs to the glycosyltransferase 28 family.</text>
</comment>
<feature type="domain" description="Erythromycin biosynthesis protein CIII-like N-terminal" evidence="5">
    <location>
        <begin position="23"/>
        <end position="221"/>
    </location>
</feature>
<organism evidence="6 7">
    <name type="scientific">Streptomyces viridochromogenes</name>
    <dbReference type="NCBI Taxonomy" id="1938"/>
    <lineage>
        <taxon>Bacteria</taxon>
        <taxon>Bacillati</taxon>
        <taxon>Actinomycetota</taxon>
        <taxon>Actinomycetes</taxon>
        <taxon>Kitasatosporales</taxon>
        <taxon>Streptomycetaceae</taxon>
        <taxon>Streptomyces</taxon>
    </lineage>
</organism>
<evidence type="ECO:0000256" key="1">
    <source>
        <dbReference type="ARBA" id="ARBA00006962"/>
    </source>
</evidence>
<name>A0A0L8KK59_STRVR</name>
<dbReference type="AlphaFoldDB" id="A0A0L8KK59"/>
<dbReference type="SUPFAM" id="SSF53756">
    <property type="entry name" value="UDP-Glycosyltransferase/glycogen phosphorylase"/>
    <property type="match status" value="1"/>
</dbReference>
<dbReference type="Pfam" id="PF06722">
    <property type="entry name" value="EryCIII-like_C"/>
    <property type="match status" value="1"/>
</dbReference>
<evidence type="ECO:0000313" key="7">
    <source>
        <dbReference type="Proteomes" id="UP000037023"/>
    </source>
</evidence>
<feature type="domain" description="Erythromycin biosynthesis protein CIII-like C-terminal" evidence="4">
    <location>
        <begin position="237"/>
        <end position="390"/>
    </location>
</feature>
<proteinExistence type="inferred from homology"/>
<reference evidence="6 7" key="1">
    <citation type="submission" date="2015-06" db="EMBL/GenBank/DDBJ databases">
        <authorList>
            <person name="Hoefler B.C."/>
            <person name="Straight P.D."/>
        </authorList>
    </citation>
    <scope>NUCLEOTIDE SEQUENCE [LARGE SCALE GENOMIC DNA]</scope>
    <source>
        <strain evidence="6 7">NRRL 3427</strain>
    </source>
</reference>
<accession>A0A0L8KK59</accession>
<evidence type="ECO:0000256" key="2">
    <source>
        <dbReference type="ARBA" id="ARBA00022676"/>
    </source>
</evidence>
<evidence type="ECO:0000313" key="6">
    <source>
        <dbReference type="EMBL" id="KOG26260.1"/>
    </source>
</evidence>
<keyword evidence="3" id="KW-0808">Transferase</keyword>
<evidence type="ECO:0000259" key="4">
    <source>
        <dbReference type="Pfam" id="PF06722"/>
    </source>
</evidence>
<dbReference type="PANTHER" id="PTHR48050">
    <property type="entry name" value="STEROL 3-BETA-GLUCOSYLTRANSFERASE"/>
    <property type="match status" value="1"/>
</dbReference>
<dbReference type="OrthoDB" id="3863369at2"/>
<dbReference type="InterPro" id="IPR010610">
    <property type="entry name" value="EryCIII-like_C"/>
</dbReference>
<evidence type="ECO:0000256" key="3">
    <source>
        <dbReference type="ARBA" id="ARBA00022679"/>
    </source>
</evidence>
<dbReference type="EMBL" id="LGUP01000143">
    <property type="protein sequence ID" value="KOG26260.1"/>
    <property type="molecule type" value="Genomic_DNA"/>
</dbReference>
<dbReference type="Pfam" id="PF21036">
    <property type="entry name" value="EryCIII-like_N"/>
    <property type="match status" value="1"/>
</dbReference>
<gene>
    <name evidence="6" type="ORF">ADK34_16860</name>
</gene>
<dbReference type="GO" id="GO:0016757">
    <property type="term" value="F:glycosyltransferase activity"/>
    <property type="evidence" value="ECO:0007669"/>
    <property type="project" value="UniProtKB-KW"/>
</dbReference>
<dbReference type="RefSeq" id="WP_017237274.1">
    <property type="nucleotide sequence ID" value="NZ_LGUP01000143.1"/>
</dbReference>
<dbReference type="Proteomes" id="UP000037023">
    <property type="component" value="Unassembled WGS sequence"/>
</dbReference>
<evidence type="ECO:0000259" key="5">
    <source>
        <dbReference type="Pfam" id="PF21036"/>
    </source>
</evidence>
<dbReference type="Gene3D" id="3.40.50.2000">
    <property type="entry name" value="Glycogen Phosphorylase B"/>
    <property type="match status" value="2"/>
</dbReference>
<keyword evidence="2" id="KW-0328">Glycosyltransferase</keyword>
<dbReference type="InterPro" id="IPR050426">
    <property type="entry name" value="Glycosyltransferase_28"/>
</dbReference>
<dbReference type="InterPro" id="IPR048284">
    <property type="entry name" value="EryCIII-like_N"/>
</dbReference>
<dbReference type="PATRIC" id="fig|1938.6.peg.3646"/>